<dbReference type="GO" id="GO:0046872">
    <property type="term" value="F:metal ion binding"/>
    <property type="evidence" value="ECO:0007669"/>
    <property type="project" value="UniProtKB-KW"/>
</dbReference>
<keyword evidence="10" id="KW-0479">Metal-binding</keyword>
<evidence type="ECO:0000256" key="11">
    <source>
        <dbReference type="ARBA" id="ARBA00022982"/>
    </source>
</evidence>
<proteinExistence type="inferred from homology"/>
<dbReference type="OrthoDB" id="9802613at2"/>
<dbReference type="InterPro" id="IPR014349">
    <property type="entry name" value="Rieske_Fe-S_prot"/>
</dbReference>
<dbReference type="PANTHER" id="PTHR10134">
    <property type="entry name" value="CYTOCHROME B-C1 COMPLEX SUBUNIT RIESKE, MITOCHONDRIAL"/>
    <property type="match status" value="1"/>
</dbReference>
<dbReference type="Proteomes" id="UP000078292">
    <property type="component" value="Unassembled WGS sequence"/>
</dbReference>
<feature type="region of interest" description="Disordered" evidence="20">
    <location>
        <begin position="1"/>
        <end position="46"/>
    </location>
</feature>
<dbReference type="Pfam" id="PF00355">
    <property type="entry name" value="Rieske"/>
    <property type="match status" value="1"/>
</dbReference>
<keyword evidence="15" id="KW-0411">Iron-sulfur</keyword>
<dbReference type="InterPro" id="IPR045603">
    <property type="entry name" value="QcrA_N"/>
</dbReference>
<evidence type="ECO:0000259" key="22">
    <source>
        <dbReference type="PROSITE" id="PS51296"/>
    </source>
</evidence>
<evidence type="ECO:0000256" key="6">
    <source>
        <dbReference type="ARBA" id="ARBA00022475"/>
    </source>
</evidence>
<dbReference type="Pfam" id="PF19297">
    <property type="entry name" value="QcrA_N"/>
    <property type="match status" value="1"/>
</dbReference>
<evidence type="ECO:0000313" key="24">
    <source>
        <dbReference type="Proteomes" id="UP000078292"/>
    </source>
</evidence>
<evidence type="ECO:0000256" key="8">
    <source>
        <dbReference type="ARBA" id="ARBA00022692"/>
    </source>
</evidence>
<gene>
    <name evidence="23" type="ORF">A6F49_13255</name>
</gene>
<dbReference type="InterPro" id="IPR017941">
    <property type="entry name" value="Rieske_2Fe-2S"/>
</dbReference>
<dbReference type="GO" id="GO:0016705">
    <property type="term" value="F:oxidoreductase activity, acting on paired donors, with incorporation or reduction of molecular oxygen"/>
    <property type="evidence" value="ECO:0007669"/>
    <property type="project" value="UniProtKB-ARBA"/>
</dbReference>
<comment type="caution">
    <text evidence="23">The sequence shown here is derived from an EMBL/GenBank/DDBJ whole genome shotgun (WGS) entry which is preliminary data.</text>
</comment>
<sequence length="367" mass="40761">MGEQRHGDPGTPGTVERASDDSGKYAIENPGLPPHRPRTTDEDPRVAKRAERQVSFMFILSIVGTIIFFVGYFGVGQLPLDETNMDLIRLQNWLLGLGTAFAMLGIGMGIVQWGRALMPDHEWVEERGEVVTEEDRSDAANMLNDIIDESQIKRRPLLRNTLIGALAIAPLPAIAFLRDLDNTGNQSDDPAQNFGVERMRHTMWDTGTRLVRDVTGTPIKAQDVTIGSALHVVPDGLLDLEHDKLNQKAKAVVLLMRLNPEDMQISDGREDWHVDGIVAYSKICTHVGCPIALYEQHTHHLLCPCHQSTYDLTQECKVVFGPASHPLPQLPITVDSEGYLVAQSDFLEPVGPAYWERDPRPAEERGA</sequence>
<comment type="similarity">
    <text evidence="3">Belongs to the Rieske iron-sulfur protein family.</text>
</comment>
<feature type="transmembrane region" description="Helical" evidence="21">
    <location>
        <begin position="93"/>
        <end position="111"/>
    </location>
</feature>
<evidence type="ECO:0000256" key="18">
    <source>
        <dbReference type="ARBA" id="ARBA00029586"/>
    </source>
</evidence>
<evidence type="ECO:0000256" key="13">
    <source>
        <dbReference type="ARBA" id="ARBA00023002"/>
    </source>
</evidence>
<keyword evidence="5" id="KW-0813">Transport</keyword>
<dbReference type="GO" id="GO:0004497">
    <property type="term" value="F:monooxygenase activity"/>
    <property type="evidence" value="ECO:0007669"/>
    <property type="project" value="UniProtKB-ARBA"/>
</dbReference>
<evidence type="ECO:0000256" key="19">
    <source>
        <dbReference type="ARBA" id="ARBA00032409"/>
    </source>
</evidence>
<feature type="transmembrane region" description="Helical" evidence="21">
    <location>
        <begin position="157"/>
        <end position="177"/>
    </location>
</feature>
<evidence type="ECO:0000256" key="21">
    <source>
        <dbReference type="SAM" id="Phobius"/>
    </source>
</evidence>
<dbReference type="CDD" id="cd03467">
    <property type="entry name" value="Rieske"/>
    <property type="match status" value="1"/>
</dbReference>
<keyword evidence="6" id="KW-1003">Cell membrane</keyword>
<dbReference type="SUPFAM" id="SSF50022">
    <property type="entry name" value="ISP domain"/>
    <property type="match status" value="1"/>
</dbReference>
<keyword evidence="17" id="KW-1015">Disulfide bond</keyword>
<dbReference type="RefSeq" id="WP_043058248.1">
    <property type="nucleotide sequence ID" value="NZ_LXEY01000021.1"/>
</dbReference>
<dbReference type="GO" id="GO:0005886">
    <property type="term" value="C:plasma membrane"/>
    <property type="evidence" value="ECO:0007669"/>
    <property type="project" value="UniProtKB-SubCell"/>
</dbReference>
<keyword evidence="14" id="KW-0408">Iron</keyword>
<reference evidence="23 24" key="1">
    <citation type="submission" date="2016-04" db="EMBL/GenBank/DDBJ databases">
        <title>First whole genome shotgun sequence of the bacterium Enteractinococcus sp. strain UASWS1574.</title>
        <authorList>
            <person name="Crovadore J."/>
            <person name="Chablais R."/>
            <person name="Lefort F."/>
        </authorList>
    </citation>
    <scope>NUCLEOTIDE SEQUENCE [LARGE SCALE GENOMIC DNA]</scope>
    <source>
        <strain evidence="23 24">UASWS1574</strain>
    </source>
</reference>
<dbReference type="InterPro" id="IPR036922">
    <property type="entry name" value="Rieske_2Fe-2S_sf"/>
</dbReference>
<evidence type="ECO:0000256" key="15">
    <source>
        <dbReference type="ARBA" id="ARBA00023014"/>
    </source>
</evidence>
<keyword evidence="7" id="KW-0679">Respiratory chain</keyword>
<evidence type="ECO:0000313" key="23">
    <source>
        <dbReference type="EMBL" id="OAV59744.1"/>
    </source>
</evidence>
<dbReference type="AlphaFoldDB" id="A0A1B7LX55"/>
<organism evidence="23 24">
    <name type="scientific">Enteractinococcus helveticum</name>
    <dbReference type="NCBI Taxonomy" id="1837282"/>
    <lineage>
        <taxon>Bacteria</taxon>
        <taxon>Bacillati</taxon>
        <taxon>Actinomycetota</taxon>
        <taxon>Actinomycetes</taxon>
        <taxon>Micrococcales</taxon>
        <taxon>Micrococcaceae</taxon>
    </lineage>
</organism>
<dbReference type="PROSITE" id="PS51296">
    <property type="entry name" value="RIESKE"/>
    <property type="match status" value="1"/>
</dbReference>
<evidence type="ECO:0000256" key="17">
    <source>
        <dbReference type="ARBA" id="ARBA00023157"/>
    </source>
</evidence>
<keyword evidence="11" id="KW-0249">Electron transport</keyword>
<keyword evidence="9" id="KW-0001">2Fe-2S</keyword>
<name>A0A1B7LX55_9MICC</name>
<evidence type="ECO:0000256" key="14">
    <source>
        <dbReference type="ARBA" id="ARBA00023004"/>
    </source>
</evidence>
<keyword evidence="24" id="KW-1185">Reference proteome</keyword>
<keyword evidence="12 21" id="KW-1133">Transmembrane helix</keyword>
<evidence type="ECO:0000256" key="12">
    <source>
        <dbReference type="ARBA" id="ARBA00022989"/>
    </source>
</evidence>
<evidence type="ECO:0000256" key="3">
    <source>
        <dbReference type="ARBA" id="ARBA00010651"/>
    </source>
</evidence>
<evidence type="ECO:0000256" key="20">
    <source>
        <dbReference type="SAM" id="MobiDB-lite"/>
    </source>
</evidence>
<dbReference type="STRING" id="1837282.A6F49_13255"/>
<dbReference type="GO" id="GO:0051537">
    <property type="term" value="F:2 iron, 2 sulfur cluster binding"/>
    <property type="evidence" value="ECO:0007669"/>
    <property type="project" value="UniProtKB-KW"/>
</dbReference>
<feature type="domain" description="Rieske" evidence="22">
    <location>
        <begin position="272"/>
        <end position="341"/>
    </location>
</feature>
<keyword evidence="8 21" id="KW-0812">Transmembrane</keyword>
<protein>
    <recommendedName>
        <fullName evidence="4">Cytochrome bc1 complex Rieske iron-sulfur subunit</fullName>
    </recommendedName>
    <alternativeName>
        <fullName evidence="18">Cytochrome bc1 reductase complex subunit QcrA</fullName>
    </alternativeName>
    <alternativeName>
        <fullName evidence="19">Rieske iron-sulfur protein</fullName>
    </alternativeName>
</protein>
<dbReference type="EMBL" id="LXEY01000021">
    <property type="protein sequence ID" value="OAV59744.1"/>
    <property type="molecule type" value="Genomic_DNA"/>
</dbReference>
<evidence type="ECO:0000256" key="10">
    <source>
        <dbReference type="ARBA" id="ARBA00022723"/>
    </source>
</evidence>
<comment type="subcellular location">
    <subcellularLocation>
        <location evidence="2">Cell membrane</location>
        <topology evidence="2">Multi-pass membrane protein</topology>
    </subcellularLocation>
</comment>
<accession>A0A1B7LX55</accession>
<keyword evidence="13" id="KW-0560">Oxidoreductase</keyword>
<evidence type="ECO:0000256" key="5">
    <source>
        <dbReference type="ARBA" id="ARBA00022448"/>
    </source>
</evidence>
<evidence type="ECO:0000256" key="9">
    <source>
        <dbReference type="ARBA" id="ARBA00022714"/>
    </source>
</evidence>
<dbReference type="Gene3D" id="2.102.10.10">
    <property type="entry name" value="Rieske [2Fe-2S] iron-sulphur domain"/>
    <property type="match status" value="1"/>
</dbReference>
<evidence type="ECO:0000256" key="1">
    <source>
        <dbReference type="ARBA" id="ARBA00002494"/>
    </source>
</evidence>
<feature type="transmembrane region" description="Helical" evidence="21">
    <location>
        <begin position="54"/>
        <end position="73"/>
    </location>
</feature>
<comment type="function">
    <text evidence="1">Iron-sulfur subunit of the cytochrome bc1 complex, an essential component of the respiratory electron transport chain required for ATP synthesis. The bc1 complex catalyzes the oxidation of menaquinol and the reduction of cytochrome c in the respiratory chain. The bc1 complex operates through a Q-cycle mechanism that couples electron transfer to generation of the proton gradient that drives ATP synthesis.</text>
</comment>
<evidence type="ECO:0000256" key="2">
    <source>
        <dbReference type="ARBA" id="ARBA00004651"/>
    </source>
</evidence>
<keyword evidence="16 21" id="KW-0472">Membrane</keyword>
<evidence type="ECO:0000256" key="16">
    <source>
        <dbReference type="ARBA" id="ARBA00023136"/>
    </source>
</evidence>
<evidence type="ECO:0000256" key="7">
    <source>
        <dbReference type="ARBA" id="ARBA00022660"/>
    </source>
</evidence>
<evidence type="ECO:0000256" key="4">
    <source>
        <dbReference type="ARBA" id="ARBA00015816"/>
    </source>
</evidence>